<keyword evidence="2" id="KW-1185">Reference proteome</keyword>
<proteinExistence type="predicted"/>
<gene>
    <name evidence="1" type="ORF">CEPIT_LOCUS15749</name>
</gene>
<accession>A0AAV0DLC9</accession>
<name>A0AAV0DLC9_9ASTE</name>
<comment type="caution">
    <text evidence="1">The sequence shown here is derived from an EMBL/GenBank/DDBJ whole genome shotgun (WGS) entry which is preliminary data.</text>
</comment>
<dbReference type="Proteomes" id="UP001152523">
    <property type="component" value="Unassembled WGS sequence"/>
</dbReference>
<sequence length="131" mass="14986">MIHPCPSQTALSSFFLARKKLQKRKENNKTQPFPSIMNSLCFLYSILLSASETAAGCDDMDFCFSLPFWATNFEVFGRPDPYLGGATRKRTRLLQPWQSRLSISLGRNRSEPLKGVFCKFHKNLIFSCIQL</sequence>
<dbReference type="EMBL" id="CAMAPF010000113">
    <property type="protein sequence ID" value="CAH9101841.1"/>
    <property type="molecule type" value="Genomic_DNA"/>
</dbReference>
<protein>
    <submittedName>
        <fullName evidence="1">Uncharacterized protein</fullName>
    </submittedName>
</protein>
<reference evidence="1" key="1">
    <citation type="submission" date="2022-07" db="EMBL/GenBank/DDBJ databases">
        <authorList>
            <person name="Macas J."/>
            <person name="Novak P."/>
            <person name="Neumann P."/>
        </authorList>
    </citation>
    <scope>NUCLEOTIDE SEQUENCE</scope>
</reference>
<dbReference type="AlphaFoldDB" id="A0AAV0DLC9"/>
<evidence type="ECO:0000313" key="2">
    <source>
        <dbReference type="Proteomes" id="UP001152523"/>
    </source>
</evidence>
<evidence type="ECO:0000313" key="1">
    <source>
        <dbReference type="EMBL" id="CAH9101841.1"/>
    </source>
</evidence>
<organism evidence="1 2">
    <name type="scientific">Cuscuta epithymum</name>
    <dbReference type="NCBI Taxonomy" id="186058"/>
    <lineage>
        <taxon>Eukaryota</taxon>
        <taxon>Viridiplantae</taxon>
        <taxon>Streptophyta</taxon>
        <taxon>Embryophyta</taxon>
        <taxon>Tracheophyta</taxon>
        <taxon>Spermatophyta</taxon>
        <taxon>Magnoliopsida</taxon>
        <taxon>eudicotyledons</taxon>
        <taxon>Gunneridae</taxon>
        <taxon>Pentapetalae</taxon>
        <taxon>asterids</taxon>
        <taxon>lamiids</taxon>
        <taxon>Solanales</taxon>
        <taxon>Convolvulaceae</taxon>
        <taxon>Cuscuteae</taxon>
        <taxon>Cuscuta</taxon>
        <taxon>Cuscuta subgen. Cuscuta</taxon>
    </lineage>
</organism>